<dbReference type="GO" id="GO:0008270">
    <property type="term" value="F:zinc ion binding"/>
    <property type="evidence" value="ECO:0007669"/>
    <property type="project" value="InterPro"/>
</dbReference>
<feature type="binding site" evidence="5 6">
    <location>
        <position position="284"/>
    </location>
    <ligand>
        <name>Zn(2+)</name>
        <dbReference type="ChEBI" id="CHEBI:29105"/>
    </ligand>
</feature>
<evidence type="ECO:0000259" key="7">
    <source>
        <dbReference type="PROSITE" id="PS50970"/>
    </source>
</evidence>
<evidence type="ECO:0000256" key="3">
    <source>
        <dbReference type="ARBA" id="ARBA00022723"/>
    </source>
</evidence>
<dbReference type="Proteomes" id="UP000539111">
    <property type="component" value="Unassembled WGS sequence"/>
</dbReference>
<dbReference type="NCBIfam" id="NF007020">
    <property type="entry name" value="PRK09485.1"/>
    <property type="match status" value="1"/>
</dbReference>
<evidence type="ECO:0000313" key="9">
    <source>
        <dbReference type="Proteomes" id="UP000539111"/>
    </source>
</evidence>
<feature type="domain" description="Hcy-binding" evidence="7">
    <location>
        <begin position="1"/>
        <end position="299"/>
    </location>
</feature>
<comment type="cofactor">
    <cofactor evidence="5">
        <name>Zn(2+)</name>
        <dbReference type="ChEBI" id="CHEBI:29105"/>
    </cofactor>
    <text evidence="5">Binds 1 zinc ion per subunit.</text>
</comment>
<dbReference type="InterPro" id="IPR036589">
    <property type="entry name" value="HCY_dom_sf"/>
</dbReference>
<organism evidence="8 9">
    <name type="scientific">Spelaeicoccus albus</name>
    <dbReference type="NCBI Taxonomy" id="1280376"/>
    <lineage>
        <taxon>Bacteria</taxon>
        <taxon>Bacillati</taxon>
        <taxon>Actinomycetota</taxon>
        <taxon>Actinomycetes</taxon>
        <taxon>Micrococcales</taxon>
        <taxon>Brevibacteriaceae</taxon>
        <taxon>Spelaeicoccus</taxon>
    </lineage>
</organism>
<dbReference type="PIRSF" id="PIRSF037505">
    <property type="entry name" value="Betaine_HMT"/>
    <property type="match status" value="1"/>
</dbReference>
<accession>A0A7Z0D2N4</accession>
<evidence type="ECO:0000313" key="8">
    <source>
        <dbReference type="EMBL" id="NYI67703.1"/>
    </source>
</evidence>
<protein>
    <submittedName>
        <fullName evidence="8">Homocysteine S-methyltransferase</fullName>
        <ecNumber evidence="8">2.1.1.10</ecNumber>
    </submittedName>
</protein>
<dbReference type="GO" id="GO:0009086">
    <property type="term" value="P:methionine biosynthetic process"/>
    <property type="evidence" value="ECO:0007669"/>
    <property type="project" value="InterPro"/>
</dbReference>
<dbReference type="InterPro" id="IPR051486">
    <property type="entry name" value="Hcy_S-methyltransferase"/>
</dbReference>
<sequence>MFDRPAHSPIIVDGGLSTYLESEGYDVSTALWSASLLAQAPSAIEQAHRDFFSAGAEVAVTASYQASFAGFAAAGMTRPFAEEMMRRSVRVADHARAAFRSEHQDDDRPLWIAASIGPYGARLTGGAEYAGRYGLSVERLRARHRAEFEVLASADPDVLACETIPDIDEAEALIGLIEESDKPAWLSYTIRDGRTAAGQPLEDAFAAARDVDGVVAVGVNCCDPVGLTDVIALAGECSGKPVIVYPNSGESWDATARRWTGRPRYDPRFAPAWRDAGARLIGGCCRVHPPQITAVAAALTA</sequence>
<dbReference type="InterPro" id="IPR003726">
    <property type="entry name" value="HCY_dom"/>
</dbReference>
<dbReference type="PANTHER" id="PTHR46015:SF1">
    <property type="entry name" value="HOMOCYSTEINE S-METHYLTRANSFERASE-LIKE ISOFORM 1"/>
    <property type="match status" value="1"/>
</dbReference>
<evidence type="ECO:0000256" key="6">
    <source>
        <dbReference type="PROSITE-ProRule" id="PRU00333"/>
    </source>
</evidence>
<feature type="binding site" evidence="5 6">
    <location>
        <position position="221"/>
    </location>
    <ligand>
        <name>Zn(2+)</name>
        <dbReference type="ChEBI" id="CHEBI:29105"/>
    </ligand>
</feature>
<evidence type="ECO:0000256" key="4">
    <source>
        <dbReference type="ARBA" id="ARBA00022833"/>
    </source>
</evidence>
<dbReference type="PROSITE" id="PS50970">
    <property type="entry name" value="HCY"/>
    <property type="match status" value="1"/>
</dbReference>
<gene>
    <name evidence="8" type="ORF">BJY26_002009</name>
</gene>
<evidence type="ECO:0000256" key="2">
    <source>
        <dbReference type="ARBA" id="ARBA00022679"/>
    </source>
</evidence>
<keyword evidence="1 6" id="KW-0489">Methyltransferase</keyword>
<reference evidence="8 9" key="1">
    <citation type="submission" date="2020-07" db="EMBL/GenBank/DDBJ databases">
        <title>Sequencing the genomes of 1000 actinobacteria strains.</title>
        <authorList>
            <person name="Klenk H.-P."/>
        </authorList>
    </citation>
    <scope>NUCLEOTIDE SEQUENCE [LARGE SCALE GENOMIC DNA]</scope>
    <source>
        <strain evidence="8 9">DSM 26341</strain>
    </source>
</reference>
<feature type="binding site" evidence="5 6">
    <location>
        <position position="285"/>
    </location>
    <ligand>
        <name>Zn(2+)</name>
        <dbReference type="ChEBI" id="CHEBI:29105"/>
    </ligand>
</feature>
<evidence type="ECO:0000256" key="1">
    <source>
        <dbReference type="ARBA" id="ARBA00022603"/>
    </source>
</evidence>
<dbReference type="EMBL" id="JACBZP010000001">
    <property type="protein sequence ID" value="NYI67703.1"/>
    <property type="molecule type" value="Genomic_DNA"/>
</dbReference>
<dbReference type="RefSeq" id="WP_179427858.1">
    <property type="nucleotide sequence ID" value="NZ_JACBZP010000001.1"/>
</dbReference>
<comment type="caution">
    <text evidence="8">The sequence shown here is derived from an EMBL/GenBank/DDBJ whole genome shotgun (WGS) entry which is preliminary data.</text>
</comment>
<dbReference type="AlphaFoldDB" id="A0A7Z0D2N4"/>
<proteinExistence type="predicted"/>
<dbReference type="EC" id="2.1.1.10" evidence="8"/>
<keyword evidence="9" id="KW-1185">Reference proteome</keyword>
<dbReference type="PANTHER" id="PTHR46015">
    <property type="entry name" value="ZGC:172121"/>
    <property type="match status" value="1"/>
</dbReference>
<keyword evidence="2 6" id="KW-0808">Transferase</keyword>
<keyword evidence="3 5" id="KW-0479">Metal-binding</keyword>
<keyword evidence="4 5" id="KW-0862">Zinc</keyword>
<dbReference type="SUPFAM" id="SSF82282">
    <property type="entry name" value="Homocysteine S-methyltransferase"/>
    <property type="match status" value="1"/>
</dbReference>
<dbReference type="GO" id="GO:0032259">
    <property type="term" value="P:methylation"/>
    <property type="evidence" value="ECO:0007669"/>
    <property type="project" value="UniProtKB-KW"/>
</dbReference>
<evidence type="ECO:0000256" key="5">
    <source>
        <dbReference type="PIRSR" id="PIRSR037505-2"/>
    </source>
</evidence>
<dbReference type="Gene3D" id="3.20.20.330">
    <property type="entry name" value="Homocysteine-binding-like domain"/>
    <property type="match status" value="1"/>
</dbReference>
<dbReference type="InterPro" id="IPR017226">
    <property type="entry name" value="BHMT-like"/>
</dbReference>
<name>A0A7Z0D2N4_9MICO</name>
<dbReference type="GO" id="GO:0008898">
    <property type="term" value="F:S-adenosylmethionine-homocysteine S-methyltransferase activity"/>
    <property type="evidence" value="ECO:0007669"/>
    <property type="project" value="TreeGrafter"/>
</dbReference>
<dbReference type="GO" id="GO:0033528">
    <property type="term" value="P:S-methylmethionine cycle"/>
    <property type="evidence" value="ECO:0007669"/>
    <property type="project" value="TreeGrafter"/>
</dbReference>
<dbReference type="Pfam" id="PF02574">
    <property type="entry name" value="S-methyl_trans"/>
    <property type="match status" value="1"/>
</dbReference>